<evidence type="ECO:0000313" key="6">
    <source>
        <dbReference type="Proteomes" id="UP000487882"/>
    </source>
</evidence>
<dbReference type="InterPro" id="IPR008599">
    <property type="entry name" value="Diacid_rec"/>
</dbReference>
<evidence type="ECO:0000256" key="1">
    <source>
        <dbReference type="ARBA" id="ARBA00006754"/>
    </source>
</evidence>
<dbReference type="InterPro" id="IPR042070">
    <property type="entry name" value="PucR_C-HTH_sf"/>
</dbReference>
<sequence length="394" mass="44315">MEIDPQIAATIVSNIKDVLRHEINLFDTHGHIISSTDVSRIGTYHDAAMQAARDHRTIYVDDEHQYAGAKNGINTPVVIDGQVVAVIGVTGEREAVESFGNVIRKMTEILLRENIEQTAKFNRRISQANLINQLIAQHQDSDIIRYLAASLDWDRHASHRIVVGRVTSLASIPDDATSFIPEHVFSSMPNVLVTADADECCLILNGDDSADDIVQRIAAQLESNNTKAVFGASGTTNSVEQLPRLYEQAQLALHWCLFDRSATLMHIEDLDFGLIVPSMPREAMKQFVERVFAGLDETRISAHFRTFQAYASFNGGITRAAQSLFIHKNTMQNHLDTIARDTGYNPRDLRDFSVLDTAFRLYYYLRFTTRSKAVPPHAYDFVELRSTVREYETS</sequence>
<dbReference type="EMBL" id="WNLP01000001">
    <property type="protein sequence ID" value="MUH58833.1"/>
    <property type="molecule type" value="Genomic_DNA"/>
</dbReference>
<dbReference type="Pfam" id="PF17853">
    <property type="entry name" value="GGDEF_2"/>
    <property type="match status" value="1"/>
</dbReference>
<name>A0A7K1J2H3_9BIFI</name>
<keyword evidence="6" id="KW-1185">Reference proteome</keyword>
<feature type="domain" description="CdaR GGDEF-like" evidence="4">
    <location>
        <begin position="139"/>
        <end position="254"/>
    </location>
</feature>
<dbReference type="InterPro" id="IPR025736">
    <property type="entry name" value="PucR_C-HTH_dom"/>
</dbReference>
<dbReference type="Pfam" id="PF13556">
    <property type="entry name" value="HTH_30"/>
    <property type="match status" value="1"/>
</dbReference>
<dbReference type="InterPro" id="IPR051448">
    <property type="entry name" value="CdaR-like_regulators"/>
</dbReference>
<accession>A0A7K1J2H3</accession>
<comment type="caution">
    <text evidence="5">The sequence shown here is derived from an EMBL/GenBank/DDBJ whole genome shotgun (WGS) entry which is preliminary data.</text>
</comment>
<evidence type="ECO:0000259" key="2">
    <source>
        <dbReference type="Pfam" id="PF05651"/>
    </source>
</evidence>
<protein>
    <submittedName>
        <fullName evidence="5">Sugar diacid recognition</fullName>
    </submittedName>
</protein>
<dbReference type="PANTHER" id="PTHR33744">
    <property type="entry name" value="CARBOHYDRATE DIACID REGULATOR"/>
    <property type="match status" value="1"/>
</dbReference>
<evidence type="ECO:0000259" key="4">
    <source>
        <dbReference type="Pfam" id="PF17853"/>
    </source>
</evidence>
<dbReference type="PANTHER" id="PTHR33744:SF15">
    <property type="entry name" value="CARBOHYDRATE DIACID REGULATOR"/>
    <property type="match status" value="1"/>
</dbReference>
<dbReference type="RefSeq" id="WP_196424984.1">
    <property type="nucleotide sequence ID" value="NZ_WNLP01000001.1"/>
</dbReference>
<gene>
    <name evidence="5" type="ORF">GSD1FS_0127</name>
</gene>
<evidence type="ECO:0000313" key="5">
    <source>
        <dbReference type="EMBL" id="MUH58833.1"/>
    </source>
</evidence>
<reference evidence="5 6" key="1">
    <citation type="submission" date="2019-09" db="EMBL/GenBank/DDBJ databases">
        <title>Bifidobacterium canis sp. nov., isolated from the digestive tract of German Shepherd dog puppy.</title>
        <authorList>
            <person name="Bunesova V."/>
        </authorList>
    </citation>
    <scope>NUCLEOTIDE SEQUENCE [LARGE SCALE GENOMIC DNA]</scope>
    <source>
        <strain evidence="5 6">GSD1FS</strain>
    </source>
</reference>
<proteinExistence type="inferred from homology"/>
<dbReference type="Proteomes" id="UP000487882">
    <property type="component" value="Unassembled WGS sequence"/>
</dbReference>
<dbReference type="InterPro" id="IPR041522">
    <property type="entry name" value="CdaR_GGDEF"/>
</dbReference>
<dbReference type="AlphaFoldDB" id="A0A7K1J2H3"/>
<comment type="similarity">
    <text evidence="1">Belongs to the CdaR family.</text>
</comment>
<evidence type="ECO:0000259" key="3">
    <source>
        <dbReference type="Pfam" id="PF13556"/>
    </source>
</evidence>
<dbReference type="Pfam" id="PF05651">
    <property type="entry name" value="Diacid_rec"/>
    <property type="match status" value="1"/>
</dbReference>
<dbReference type="Gene3D" id="1.10.10.2840">
    <property type="entry name" value="PucR C-terminal helix-turn-helix domain"/>
    <property type="match status" value="1"/>
</dbReference>
<feature type="domain" description="PucR C-terminal helix-turn-helix" evidence="3">
    <location>
        <begin position="305"/>
        <end position="360"/>
    </location>
</feature>
<organism evidence="5 6">
    <name type="scientific">Bifidobacterium canis</name>
    <dbReference type="NCBI Taxonomy" id="2610880"/>
    <lineage>
        <taxon>Bacteria</taxon>
        <taxon>Bacillati</taxon>
        <taxon>Actinomycetota</taxon>
        <taxon>Actinomycetes</taxon>
        <taxon>Bifidobacteriales</taxon>
        <taxon>Bifidobacteriaceae</taxon>
        <taxon>Bifidobacterium</taxon>
    </lineage>
</organism>
<feature type="domain" description="Putative sugar diacid recognition" evidence="2">
    <location>
        <begin position="3"/>
        <end position="133"/>
    </location>
</feature>